<dbReference type="HOGENOM" id="CLU_104194_3_0_5"/>
<evidence type="ECO:0000256" key="1">
    <source>
        <dbReference type="ARBA" id="ARBA00010285"/>
    </source>
</evidence>
<evidence type="ECO:0000256" key="2">
    <source>
        <dbReference type="ARBA" id="ARBA00023231"/>
    </source>
</evidence>
<dbReference type="PANTHER" id="PTHR33937">
    <property type="entry name" value="IRON-MOLYBDENUM PROTEIN-RELATED-RELATED"/>
    <property type="match status" value="1"/>
</dbReference>
<dbReference type="NCBIfam" id="TIGR02663">
    <property type="entry name" value="nifX"/>
    <property type="match status" value="1"/>
</dbReference>
<dbReference type="Gene3D" id="3.30.420.130">
    <property type="entry name" value="Dinitrogenase iron-molybdenum cofactor biosynthesis domain"/>
    <property type="match status" value="1"/>
</dbReference>
<evidence type="ECO:0000313" key="4">
    <source>
        <dbReference type="EMBL" id="AEH63149.1"/>
    </source>
</evidence>
<dbReference type="eggNOG" id="COG1433">
    <property type="taxonomic scope" value="Bacteria"/>
</dbReference>
<dbReference type="SUPFAM" id="SSF53146">
    <property type="entry name" value="Nitrogenase accessory factor-like"/>
    <property type="match status" value="1"/>
</dbReference>
<reference evidence="4 5" key="1">
    <citation type="journal article" date="2011" name="J. Bacteriol.">
        <title>Genome sequence of the ethanol-producing Zymomonas mobilis subsp. mobilis lectotype strain ATCC 10988.</title>
        <authorList>
            <person name="Pappas K.M."/>
            <person name="Kouvelis V.N."/>
            <person name="Saunders E."/>
            <person name="Brettin T.S."/>
            <person name="Bruce D."/>
            <person name="Detter C."/>
            <person name="Balakireva M."/>
            <person name="Han C.S."/>
            <person name="Savvakis G."/>
            <person name="Kyrpides N.C."/>
            <person name="Typas M.A."/>
        </authorList>
    </citation>
    <scope>NUCLEOTIDE SEQUENCE [LARGE SCALE GENOMIC DNA]</scope>
    <source>
        <strain evidence="5">ATCC 10988 / DSM 424 / CCUG 17860 / LMG 404 / NCIMB 8938 / NRRL B-806 / ZM1</strain>
    </source>
</reference>
<accession>A0A0H3G395</accession>
<dbReference type="Proteomes" id="UP000001494">
    <property type="component" value="Chromosome"/>
</dbReference>
<feature type="domain" description="Dinitrogenase iron-molybdenum cofactor biosynthesis" evidence="3">
    <location>
        <begin position="38"/>
        <end position="134"/>
    </location>
</feature>
<dbReference type="InterPro" id="IPR051840">
    <property type="entry name" value="NifX/NifY_domain"/>
</dbReference>
<keyword evidence="2" id="KW-0535">Nitrogen fixation</keyword>
<dbReference type="GO" id="GO:0051540">
    <property type="term" value="F:metal cluster binding"/>
    <property type="evidence" value="ECO:0007669"/>
    <property type="project" value="InterPro"/>
</dbReference>
<evidence type="ECO:0000313" key="5">
    <source>
        <dbReference type="Proteomes" id="UP000001494"/>
    </source>
</evidence>
<dbReference type="InterPro" id="IPR003731">
    <property type="entry name" value="Di-Nase_FeMo-co_biosynth"/>
</dbReference>
<dbReference type="InterPro" id="IPR034169">
    <property type="entry name" value="NifX-like"/>
</dbReference>
<evidence type="ECO:0000259" key="3">
    <source>
        <dbReference type="Pfam" id="PF02579"/>
    </source>
</evidence>
<name>A0A0H3G395_ZYMMA</name>
<dbReference type="Pfam" id="PF02579">
    <property type="entry name" value="Nitro_FeMo-Co"/>
    <property type="match status" value="1"/>
</dbReference>
<dbReference type="PANTHER" id="PTHR33937:SF1">
    <property type="entry name" value="IRON-MOLIBDENUM COFACTOR PROCESSING PROTEIN"/>
    <property type="match status" value="1"/>
</dbReference>
<gene>
    <name evidence="4" type="ordered locus">Zmob_1326</name>
</gene>
<dbReference type="CDD" id="cd00853">
    <property type="entry name" value="NifX"/>
    <property type="match status" value="1"/>
</dbReference>
<organism evidence="4 5">
    <name type="scientific">Zymomonas mobilis subsp. mobilis (strain ATCC 10988 / DSM 424 / LMG 404 / NCIMB 8938 / NRRL B-806 / ZM1)</name>
    <dbReference type="NCBI Taxonomy" id="555217"/>
    <lineage>
        <taxon>Bacteria</taxon>
        <taxon>Pseudomonadati</taxon>
        <taxon>Pseudomonadota</taxon>
        <taxon>Alphaproteobacteria</taxon>
        <taxon>Sphingomonadales</taxon>
        <taxon>Zymomonadaceae</taxon>
        <taxon>Zymomonas</taxon>
    </lineage>
</organism>
<dbReference type="InterPro" id="IPR036105">
    <property type="entry name" value="DiNase_FeMo-co_biosyn_sf"/>
</dbReference>
<dbReference type="GO" id="GO:0009399">
    <property type="term" value="P:nitrogen fixation"/>
    <property type="evidence" value="ECO:0007669"/>
    <property type="project" value="InterPro"/>
</dbReference>
<dbReference type="AlphaFoldDB" id="A0A0H3G395"/>
<dbReference type="OrthoDB" id="9797941at2"/>
<dbReference type="EMBL" id="CP002850">
    <property type="protein sequence ID" value="AEH63149.1"/>
    <property type="molecule type" value="Genomic_DNA"/>
</dbReference>
<proteinExistence type="inferred from homology"/>
<sequence>MPERRLQLVESHGKEAVSGNTDVAPLLRIAIATNDMKSLNAHFGGANRFSIWDVTSDDAHFVEALGFQKISDQSGSHIEGEDSITPKVEALADCKLLFILAIGGPAAAKVVNAGIHPVKLPAEESIASIIKRVQEMMKGNPPPWLRKAMGMPSRSMDFLDEDDD</sequence>
<dbReference type="InterPro" id="IPR013480">
    <property type="entry name" value="NifX"/>
</dbReference>
<dbReference type="RefSeq" id="WP_014500999.1">
    <property type="nucleotide sequence ID" value="NC_017262.1"/>
</dbReference>
<dbReference type="KEGG" id="zmm:Zmob_1326"/>
<comment type="similarity">
    <text evidence="1">Belongs to the NifX/NifY family.</text>
</comment>
<protein>
    <submittedName>
        <fullName evidence="4">Nitrogen fixation protein NifX</fullName>
    </submittedName>
</protein>